<feature type="non-terminal residue" evidence="1">
    <location>
        <position position="33"/>
    </location>
</feature>
<protein>
    <submittedName>
        <fullName evidence="1">Uncharacterized protein</fullName>
    </submittedName>
</protein>
<name>A0A382HZ65_9ZZZZ</name>
<accession>A0A382HZ65</accession>
<dbReference type="EMBL" id="UINC01064095">
    <property type="protein sequence ID" value="SVB92415.1"/>
    <property type="molecule type" value="Genomic_DNA"/>
</dbReference>
<evidence type="ECO:0000313" key="1">
    <source>
        <dbReference type="EMBL" id="SVB92415.1"/>
    </source>
</evidence>
<sequence>MSWLEFAQLSYAQEGEDILLSRILGAKTDGFFV</sequence>
<dbReference type="AlphaFoldDB" id="A0A382HZ65"/>
<proteinExistence type="predicted"/>
<gene>
    <name evidence="1" type="ORF">METZ01_LOCUS245269</name>
</gene>
<reference evidence="1" key="1">
    <citation type="submission" date="2018-05" db="EMBL/GenBank/DDBJ databases">
        <authorList>
            <person name="Lanie J.A."/>
            <person name="Ng W.-L."/>
            <person name="Kazmierczak K.M."/>
            <person name="Andrzejewski T.M."/>
            <person name="Davidsen T.M."/>
            <person name="Wayne K.J."/>
            <person name="Tettelin H."/>
            <person name="Glass J.I."/>
            <person name="Rusch D."/>
            <person name="Podicherti R."/>
            <person name="Tsui H.-C.T."/>
            <person name="Winkler M.E."/>
        </authorList>
    </citation>
    <scope>NUCLEOTIDE SEQUENCE</scope>
</reference>
<organism evidence="1">
    <name type="scientific">marine metagenome</name>
    <dbReference type="NCBI Taxonomy" id="408172"/>
    <lineage>
        <taxon>unclassified sequences</taxon>
        <taxon>metagenomes</taxon>
        <taxon>ecological metagenomes</taxon>
    </lineage>
</organism>